<dbReference type="SUPFAM" id="SSF102829">
    <property type="entry name" value="Cell division protein ZapA-like"/>
    <property type="match status" value="1"/>
</dbReference>
<evidence type="ECO:0000313" key="10">
    <source>
        <dbReference type="EMBL" id="SMO88549.1"/>
    </source>
</evidence>
<dbReference type="GO" id="GO:0032153">
    <property type="term" value="C:cell division site"/>
    <property type="evidence" value="ECO:0007669"/>
    <property type="project" value="TreeGrafter"/>
</dbReference>
<dbReference type="InterPro" id="IPR053712">
    <property type="entry name" value="Bac_CellDiv_Activator"/>
</dbReference>
<reference evidence="10 11" key="1">
    <citation type="submission" date="2017-05" db="EMBL/GenBank/DDBJ databases">
        <authorList>
            <person name="Varghese N."/>
            <person name="Submissions S."/>
        </authorList>
    </citation>
    <scope>NUCLEOTIDE SEQUENCE [LARGE SCALE GENOMIC DNA]</scope>
    <source>
        <strain evidence="10 11">DSM 21985</strain>
    </source>
</reference>
<keyword evidence="11" id="KW-1185">Reference proteome</keyword>
<comment type="function">
    <text evidence="7">Activator of cell division through the inhibition of FtsZ GTPase activity, therefore promoting FtsZ assembly into bundles of protofilaments necessary for the formation of the division Z ring. It is recruited early at mid-cell but it is not essential for cell division.</text>
</comment>
<proteinExistence type="predicted"/>
<dbReference type="GO" id="GO:0043093">
    <property type="term" value="P:FtsZ-dependent cytokinesis"/>
    <property type="evidence" value="ECO:0007669"/>
    <property type="project" value="TreeGrafter"/>
</dbReference>
<dbReference type="InterPro" id="IPR007838">
    <property type="entry name" value="Cell_div_ZapA-like"/>
</dbReference>
<comment type="subunit">
    <text evidence="8">Homodimer. Interacts with FtsZ.</text>
</comment>
<dbReference type="GO" id="GO:0005829">
    <property type="term" value="C:cytosol"/>
    <property type="evidence" value="ECO:0007669"/>
    <property type="project" value="TreeGrafter"/>
</dbReference>
<sequence length="98" mass="11407">MKSIKVTILGRQYPLKVEDHEEEAMVRICNFVDDRFKTYRQQLAKQPESTVMVLAALSIAEELFEARKANSEMESSEEVLMERVNKSLERLLSDIRES</sequence>
<keyword evidence="3" id="KW-0963">Cytoplasm</keyword>
<evidence type="ECO:0000256" key="3">
    <source>
        <dbReference type="ARBA" id="ARBA00022490"/>
    </source>
</evidence>
<dbReference type="GO" id="GO:0000921">
    <property type="term" value="P:septin ring assembly"/>
    <property type="evidence" value="ECO:0007669"/>
    <property type="project" value="TreeGrafter"/>
</dbReference>
<keyword evidence="5" id="KW-0717">Septation</keyword>
<dbReference type="OrthoDB" id="1495773at2"/>
<keyword evidence="6" id="KW-0131">Cell cycle</keyword>
<dbReference type="AlphaFoldDB" id="A0A521EXB1"/>
<dbReference type="EMBL" id="FXTP01000014">
    <property type="protein sequence ID" value="SMO88549.1"/>
    <property type="molecule type" value="Genomic_DNA"/>
</dbReference>
<dbReference type="GO" id="GO:0000917">
    <property type="term" value="P:division septum assembly"/>
    <property type="evidence" value="ECO:0007669"/>
    <property type="project" value="UniProtKB-KW"/>
</dbReference>
<evidence type="ECO:0000256" key="8">
    <source>
        <dbReference type="ARBA" id="ARBA00026068"/>
    </source>
</evidence>
<evidence type="ECO:0000256" key="9">
    <source>
        <dbReference type="ARBA" id="ARBA00033158"/>
    </source>
</evidence>
<evidence type="ECO:0000256" key="6">
    <source>
        <dbReference type="ARBA" id="ARBA00023306"/>
    </source>
</evidence>
<gene>
    <name evidence="10" type="ORF">SAMN06265219_11413</name>
</gene>
<dbReference type="Proteomes" id="UP000317557">
    <property type="component" value="Unassembled WGS sequence"/>
</dbReference>
<dbReference type="PANTHER" id="PTHR34981">
    <property type="entry name" value="CELL DIVISION PROTEIN ZAPA"/>
    <property type="match status" value="1"/>
</dbReference>
<comment type="subcellular location">
    <subcellularLocation>
        <location evidence="1">Cytoplasm</location>
    </subcellularLocation>
</comment>
<dbReference type="GO" id="GO:0030428">
    <property type="term" value="C:cell septum"/>
    <property type="evidence" value="ECO:0007669"/>
    <property type="project" value="TreeGrafter"/>
</dbReference>
<accession>A0A521EXB1</accession>
<dbReference type="PANTHER" id="PTHR34981:SF1">
    <property type="entry name" value="CELL DIVISION PROTEIN ZAPA"/>
    <property type="match status" value="1"/>
</dbReference>
<evidence type="ECO:0000256" key="4">
    <source>
        <dbReference type="ARBA" id="ARBA00022618"/>
    </source>
</evidence>
<evidence type="ECO:0000256" key="1">
    <source>
        <dbReference type="ARBA" id="ARBA00004496"/>
    </source>
</evidence>
<evidence type="ECO:0000256" key="2">
    <source>
        <dbReference type="ARBA" id="ARBA00015195"/>
    </source>
</evidence>
<dbReference type="InterPro" id="IPR036192">
    <property type="entry name" value="Cell_div_ZapA-like_sf"/>
</dbReference>
<keyword evidence="4 10" id="KW-0132">Cell division</keyword>
<evidence type="ECO:0000256" key="5">
    <source>
        <dbReference type="ARBA" id="ARBA00023210"/>
    </source>
</evidence>
<dbReference type="Gene3D" id="6.10.250.790">
    <property type="match status" value="1"/>
</dbReference>
<organism evidence="10 11">
    <name type="scientific">Gracilimonas mengyeensis</name>
    <dbReference type="NCBI Taxonomy" id="1302730"/>
    <lineage>
        <taxon>Bacteria</taxon>
        <taxon>Pseudomonadati</taxon>
        <taxon>Balneolota</taxon>
        <taxon>Balneolia</taxon>
        <taxon>Balneolales</taxon>
        <taxon>Balneolaceae</taxon>
        <taxon>Gracilimonas</taxon>
    </lineage>
</organism>
<evidence type="ECO:0000313" key="11">
    <source>
        <dbReference type="Proteomes" id="UP000317557"/>
    </source>
</evidence>
<dbReference type="RefSeq" id="WP_142455472.1">
    <property type="nucleotide sequence ID" value="NZ_FXTP01000014.1"/>
</dbReference>
<name>A0A521EXB1_9BACT</name>
<protein>
    <recommendedName>
        <fullName evidence="2">Cell division protein ZapA</fullName>
    </recommendedName>
    <alternativeName>
        <fullName evidence="9">Z ring-associated protein ZapA</fullName>
    </alternativeName>
</protein>
<evidence type="ECO:0000256" key="7">
    <source>
        <dbReference type="ARBA" id="ARBA00024910"/>
    </source>
</evidence>
<dbReference type="Pfam" id="PF05164">
    <property type="entry name" value="ZapA"/>
    <property type="match status" value="1"/>
</dbReference>